<dbReference type="InterPro" id="IPR002099">
    <property type="entry name" value="MutL/Mlh/PMS"/>
</dbReference>
<accession>A0A2G6JIM4</accession>
<dbReference type="FunFam" id="3.30.565.10:FF:000003">
    <property type="entry name" value="DNA mismatch repair endonuclease MutL"/>
    <property type="match status" value="1"/>
</dbReference>
<comment type="function">
    <text evidence="5">This protein is involved in the repair of mismatches in DNA. It is required for dam-dependent methyl-directed DNA mismatch repair. May act as a 'molecular matchmaker', a protein that promotes the formation of a stable complex between two or more DNA-binding proteins in an ATP-dependent manner without itself being part of a final effector complex.</text>
</comment>
<dbReference type="InterPro" id="IPR014762">
    <property type="entry name" value="DNA_mismatch_repair_CS"/>
</dbReference>
<feature type="region of interest" description="Disordered" evidence="6">
    <location>
        <begin position="360"/>
        <end position="415"/>
    </location>
</feature>
<dbReference type="GO" id="GO:0004519">
    <property type="term" value="F:endonuclease activity"/>
    <property type="evidence" value="ECO:0007669"/>
    <property type="project" value="UniProtKB-KW"/>
</dbReference>
<organism evidence="9 10">
    <name type="scientific">Neptuniibacter caesariensis</name>
    <dbReference type="NCBI Taxonomy" id="207954"/>
    <lineage>
        <taxon>Bacteria</taxon>
        <taxon>Pseudomonadati</taxon>
        <taxon>Pseudomonadota</taxon>
        <taxon>Gammaproteobacteria</taxon>
        <taxon>Oceanospirillales</taxon>
        <taxon>Oceanospirillaceae</taxon>
        <taxon>Neptuniibacter</taxon>
    </lineage>
</organism>
<evidence type="ECO:0000256" key="5">
    <source>
        <dbReference type="HAMAP-Rule" id="MF_00149"/>
    </source>
</evidence>
<keyword evidence="3 5" id="KW-0227">DNA damage</keyword>
<dbReference type="SUPFAM" id="SSF118116">
    <property type="entry name" value="DNA mismatch repair protein MutL"/>
    <property type="match status" value="1"/>
</dbReference>
<dbReference type="PANTHER" id="PTHR10073">
    <property type="entry name" value="DNA MISMATCH REPAIR PROTEIN MLH, PMS, MUTL"/>
    <property type="match status" value="1"/>
</dbReference>
<dbReference type="InterPro" id="IPR036890">
    <property type="entry name" value="HATPase_C_sf"/>
</dbReference>
<evidence type="ECO:0000259" key="8">
    <source>
        <dbReference type="SMART" id="SM01340"/>
    </source>
</evidence>
<dbReference type="NCBIfam" id="TIGR00585">
    <property type="entry name" value="mutl"/>
    <property type="match status" value="1"/>
</dbReference>
<dbReference type="Proteomes" id="UP000243469">
    <property type="component" value="Unassembled WGS sequence"/>
</dbReference>
<dbReference type="EMBL" id="PDSH01000024">
    <property type="protein sequence ID" value="PIE23273.1"/>
    <property type="molecule type" value="Genomic_DNA"/>
</dbReference>
<dbReference type="Gene3D" id="3.30.1540.20">
    <property type="entry name" value="MutL, C-terminal domain, dimerisation subdomain"/>
    <property type="match status" value="1"/>
</dbReference>
<comment type="similarity">
    <text evidence="1 5">Belongs to the DNA mismatch repair MutL/HexB family.</text>
</comment>
<evidence type="ECO:0000256" key="4">
    <source>
        <dbReference type="ARBA" id="ARBA00023204"/>
    </source>
</evidence>
<evidence type="ECO:0000313" key="9">
    <source>
        <dbReference type="EMBL" id="PIE23273.1"/>
    </source>
</evidence>
<dbReference type="SUPFAM" id="SSF54211">
    <property type="entry name" value="Ribosomal protein S5 domain 2-like"/>
    <property type="match status" value="1"/>
</dbReference>
<dbReference type="GO" id="GO:0030983">
    <property type="term" value="F:mismatched DNA binding"/>
    <property type="evidence" value="ECO:0007669"/>
    <property type="project" value="InterPro"/>
</dbReference>
<evidence type="ECO:0000259" key="7">
    <source>
        <dbReference type="SMART" id="SM00853"/>
    </source>
</evidence>
<feature type="domain" description="DNA mismatch repair protein S5" evidence="8">
    <location>
        <begin position="207"/>
        <end position="326"/>
    </location>
</feature>
<sequence length="610" mass="68956">MAIIKQLDNHLVNQIAAGEVIERPASIIKELLENSLDAGATKIDIQVIDGGMKSIIVRDNGKGIAEDDLPLALASHATSKIHNLYDLEHVSTMGFRGEALASVAAVSRIKITSRTPDADNAFQITNEKVVTAAAHPVGTTIEVVDLFFNIPARKRFLKTEKTEFSHISDWFKRIAFSRPDVAFTLMHNGKVVYQWTAGADNFEAQRHQDIFGSSEQGEQTTFIDETRQGVRLWGWVGSPNIAISHAGKQYFYVNNRFIKDRLVVHAIKQAYADVLYGRRQPIFLLHIELAPEQVDVNAHPAKQEVRFHQGRLVHDFIYSTLHHALAHPKSREVVNDTANHNHTVSHQVTPQTQPLSYQFTEHKQKTHPGSVSSSTPHHHSSTGRGKLAEYQLLPSFQTQNDGTNNDKNDNEKFDNETRPLGRAIAQIHGIYILAENQQGLVIVDMHAAHERIVYERMKEQYHTNTIATQKLLMPYQLELSSEQLQVIEEQVQTLKKLGFVVQQGERELISILEIPAILSNRNIEQLVIEVIEQLVQFQGKKANETTINPILGNMACHAAIRANHKLSIEEMNALLRDMERTERSDQCNHGRPTWTRLTIKQLDKLFLRGQ</sequence>
<dbReference type="InterPro" id="IPR014721">
    <property type="entry name" value="Ribsml_uS5_D2-typ_fold_subgr"/>
</dbReference>
<keyword evidence="9" id="KW-0378">Hydrolase</keyword>
<dbReference type="HAMAP" id="MF_00149">
    <property type="entry name" value="DNA_mis_repair"/>
    <property type="match status" value="1"/>
</dbReference>
<name>A0A2G6JIM4_NEPCE</name>
<dbReference type="InterPro" id="IPR013507">
    <property type="entry name" value="DNA_mismatch_S5_2-like"/>
</dbReference>
<dbReference type="GO" id="GO:0005524">
    <property type="term" value="F:ATP binding"/>
    <property type="evidence" value="ECO:0007669"/>
    <property type="project" value="InterPro"/>
</dbReference>
<evidence type="ECO:0000256" key="2">
    <source>
        <dbReference type="ARBA" id="ARBA00021975"/>
    </source>
</evidence>
<feature type="compositionally biased region" description="Basic and acidic residues" evidence="6">
    <location>
        <begin position="404"/>
        <end position="415"/>
    </location>
</feature>
<dbReference type="GO" id="GO:0140664">
    <property type="term" value="F:ATP-dependent DNA damage sensor activity"/>
    <property type="evidence" value="ECO:0007669"/>
    <property type="project" value="InterPro"/>
</dbReference>
<dbReference type="PROSITE" id="PS00058">
    <property type="entry name" value="DNA_MISMATCH_REPAIR_1"/>
    <property type="match status" value="1"/>
</dbReference>
<dbReference type="SMART" id="SM00853">
    <property type="entry name" value="MutL_C"/>
    <property type="match status" value="1"/>
</dbReference>
<evidence type="ECO:0000256" key="1">
    <source>
        <dbReference type="ARBA" id="ARBA00006082"/>
    </source>
</evidence>
<keyword evidence="4 5" id="KW-0234">DNA repair</keyword>
<dbReference type="CDD" id="cd03482">
    <property type="entry name" value="MutL_Trans_MutL"/>
    <property type="match status" value="1"/>
</dbReference>
<dbReference type="InterPro" id="IPR042121">
    <property type="entry name" value="MutL_C_regsub"/>
</dbReference>
<dbReference type="Gene3D" id="3.30.565.10">
    <property type="entry name" value="Histidine kinase-like ATPase, C-terminal domain"/>
    <property type="match status" value="1"/>
</dbReference>
<evidence type="ECO:0000256" key="6">
    <source>
        <dbReference type="SAM" id="MobiDB-lite"/>
    </source>
</evidence>
<dbReference type="Pfam" id="PF08676">
    <property type="entry name" value="MutL_C"/>
    <property type="match status" value="1"/>
</dbReference>
<dbReference type="Pfam" id="PF01119">
    <property type="entry name" value="DNA_mis_repair"/>
    <property type="match status" value="1"/>
</dbReference>
<keyword evidence="9" id="KW-0540">Nuclease</keyword>
<dbReference type="CDD" id="cd16926">
    <property type="entry name" value="HATPase_MutL-MLH-PMS-like"/>
    <property type="match status" value="1"/>
</dbReference>
<dbReference type="GO" id="GO:0032300">
    <property type="term" value="C:mismatch repair complex"/>
    <property type="evidence" value="ECO:0007669"/>
    <property type="project" value="InterPro"/>
</dbReference>
<dbReference type="PANTHER" id="PTHR10073:SF12">
    <property type="entry name" value="DNA MISMATCH REPAIR PROTEIN MLH1"/>
    <property type="match status" value="1"/>
</dbReference>
<keyword evidence="9" id="KW-0255">Endonuclease</keyword>
<dbReference type="SUPFAM" id="SSF55874">
    <property type="entry name" value="ATPase domain of HSP90 chaperone/DNA topoisomerase II/histidine kinase"/>
    <property type="match status" value="1"/>
</dbReference>
<feature type="compositionally biased region" description="Polar residues" evidence="6">
    <location>
        <begin position="394"/>
        <end position="403"/>
    </location>
</feature>
<comment type="caution">
    <text evidence="9">The sequence shown here is derived from an EMBL/GenBank/DDBJ whole genome shotgun (WGS) entry which is preliminary data.</text>
</comment>
<dbReference type="InterPro" id="IPR020568">
    <property type="entry name" value="Ribosomal_Su5_D2-typ_SF"/>
</dbReference>
<evidence type="ECO:0000313" key="10">
    <source>
        <dbReference type="Proteomes" id="UP000243469"/>
    </source>
</evidence>
<dbReference type="InterPro" id="IPR042120">
    <property type="entry name" value="MutL_C_dimsub"/>
</dbReference>
<reference evidence="9 10" key="1">
    <citation type="submission" date="2017-10" db="EMBL/GenBank/DDBJ databases">
        <title>Novel microbial diversity and functional potential in the marine mammal oral microbiome.</title>
        <authorList>
            <person name="Dudek N.K."/>
            <person name="Sun C.L."/>
            <person name="Burstein D."/>
            <person name="Kantor R.S."/>
            <person name="Aliaga Goltsman D.S."/>
            <person name="Bik E.M."/>
            <person name="Thomas B.C."/>
            <person name="Banfield J.F."/>
            <person name="Relman D.A."/>
        </authorList>
    </citation>
    <scope>NUCLEOTIDE SEQUENCE [LARGE SCALE GENOMIC DNA]</scope>
    <source>
        <strain evidence="9">DOLJORAL78_47_21</strain>
    </source>
</reference>
<gene>
    <name evidence="5" type="primary">mutL</name>
    <name evidence="9" type="ORF">CSA60_04530</name>
</gene>
<dbReference type="InterPro" id="IPR037198">
    <property type="entry name" value="MutL_C_sf"/>
</dbReference>
<dbReference type="NCBIfam" id="NF000949">
    <property type="entry name" value="PRK00095.1-2"/>
    <property type="match status" value="1"/>
</dbReference>
<dbReference type="Pfam" id="PF13589">
    <property type="entry name" value="HATPase_c_3"/>
    <property type="match status" value="1"/>
</dbReference>
<dbReference type="InterPro" id="IPR038973">
    <property type="entry name" value="MutL/Mlh/Pms-like"/>
</dbReference>
<dbReference type="SMART" id="SM01340">
    <property type="entry name" value="DNA_mis_repair"/>
    <property type="match status" value="1"/>
</dbReference>
<feature type="domain" description="MutL C-terminal dimerisation" evidence="7">
    <location>
        <begin position="423"/>
        <end position="566"/>
    </location>
</feature>
<dbReference type="GO" id="GO:0016887">
    <property type="term" value="F:ATP hydrolysis activity"/>
    <property type="evidence" value="ECO:0007669"/>
    <property type="project" value="InterPro"/>
</dbReference>
<dbReference type="InterPro" id="IPR014790">
    <property type="entry name" value="MutL_C"/>
</dbReference>
<protein>
    <recommendedName>
        <fullName evidence="2 5">DNA mismatch repair protein MutL</fullName>
    </recommendedName>
</protein>
<evidence type="ECO:0000256" key="3">
    <source>
        <dbReference type="ARBA" id="ARBA00022763"/>
    </source>
</evidence>
<dbReference type="Gene3D" id="3.30.1370.100">
    <property type="entry name" value="MutL, C-terminal domain, regulatory subdomain"/>
    <property type="match status" value="1"/>
</dbReference>
<dbReference type="Gene3D" id="3.30.230.10">
    <property type="match status" value="1"/>
</dbReference>
<dbReference type="GO" id="GO:0006298">
    <property type="term" value="P:mismatch repair"/>
    <property type="evidence" value="ECO:0007669"/>
    <property type="project" value="UniProtKB-UniRule"/>
</dbReference>
<dbReference type="InterPro" id="IPR020667">
    <property type="entry name" value="DNA_mismatch_repair_MutL"/>
</dbReference>
<proteinExistence type="inferred from homology"/>
<dbReference type="AlphaFoldDB" id="A0A2G6JIM4"/>